<evidence type="ECO:0000256" key="1">
    <source>
        <dbReference type="ARBA" id="ARBA00022723"/>
    </source>
</evidence>
<dbReference type="InterPro" id="IPR029052">
    <property type="entry name" value="Metallo-depent_PP-like"/>
</dbReference>
<dbReference type="AlphaFoldDB" id="A0A0F4LCP3"/>
<dbReference type="InterPro" id="IPR050884">
    <property type="entry name" value="CNP_phosphodiesterase-III"/>
</dbReference>
<evidence type="ECO:0000313" key="8">
    <source>
        <dbReference type="Proteomes" id="UP000033533"/>
    </source>
</evidence>
<keyword evidence="2 7" id="KW-0378">Hydrolase</keyword>
<feature type="domain" description="Cyclic nucleotide phosphodiesterase C-terminal" evidence="6">
    <location>
        <begin position="295"/>
        <end position="396"/>
    </location>
</feature>
<evidence type="ECO:0000256" key="2">
    <source>
        <dbReference type="ARBA" id="ARBA00022801"/>
    </source>
</evidence>
<dbReference type="PANTHER" id="PTHR42988">
    <property type="entry name" value="PHOSPHOHYDROLASE"/>
    <property type="match status" value="1"/>
</dbReference>
<dbReference type="PANTHER" id="PTHR42988:SF2">
    <property type="entry name" value="CYCLIC NUCLEOTIDE PHOSPHODIESTERASE CBUA0032-RELATED"/>
    <property type="match status" value="1"/>
</dbReference>
<name>A0A0F4LCP3_9LACO</name>
<evidence type="ECO:0000256" key="4">
    <source>
        <dbReference type="ARBA" id="ARBA00025742"/>
    </source>
</evidence>
<keyword evidence="3" id="KW-0408">Iron</keyword>
<dbReference type="OrthoDB" id="2036332at2"/>
<dbReference type="GO" id="GO:0016787">
    <property type="term" value="F:hydrolase activity"/>
    <property type="evidence" value="ECO:0007669"/>
    <property type="project" value="UniProtKB-KW"/>
</dbReference>
<reference evidence="7 8" key="1">
    <citation type="submission" date="2014-12" db="EMBL/GenBank/DDBJ databases">
        <title>Comparative genomics of the lactic acid bacteria isolated from the honey bee gut.</title>
        <authorList>
            <person name="Ellegaard K.M."/>
            <person name="Tamarit D."/>
            <person name="Javelind E."/>
            <person name="Olofsson T."/>
            <person name="Andersson S.G."/>
            <person name="Vasquez A."/>
        </authorList>
    </citation>
    <scope>NUCLEOTIDE SEQUENCE [LARGE SCALE GENOMIC DNA]</scope>
    <source>
        <strain evidence="7 8">Biut2</strain>
    </source>
</reference>
<sequence length="409" mass="47432">MITEKSNTEFWVITDTHLIADSLHDNGHAFQLIQNTSQGKDLAYQEIALRAFTDFANQKKPAAIIVTGDVTFNGELISAQKFAEIFSNLKATKLLVLPGNHDIYDGWARAFKGPNQLYAHQISPRDWQEIFKSSYDCALSIDPDSLAYSVQLNQRYLLLLLDSNIYGKHEANGAPATEGQINEEQIIWLEKQLENAKRNHLRPLLFMHHNLYAHNPAVNRGFVLNNAQLLRRLCEDFNIKVAFSGHIHAQNIVGPLERTPTIEVVTSSFCSYDQGYGVINVRPDNIKYQRHTFNMKPFLNKKELEDQNLAHFHHYLKEIQIKNLKGNSNKKDNSHDEQSELLQKVNHLFIEMNYQYFTGHNHIEKKQLKKLYSSPEFKILVNQRPRFSNYMKTLFDMTDHSNLETEIWY</sequence>
<evidence type="ECO:0000259" key="6">
    <source>
        <dbReference type="Pfam" id="PF17839"/>
    </source>
</evidence>
<dbReference type="RefSeq" id="WP_045928942.1">
    <property type="nucleotide sequence ID" value="NZ_JBHSZS010000009.1"/>
</dbReference>
<feature type="domain" description="Calcineurin-like phosphoesterase" evidence="5">
    <location>
        <begin position="10"/>
        <end position="249"/>
    </location>
</feature>
<comment type="similarity">
    <text evidence="4">Belongs to the cyclic nucleotide phosphodiesterase class-III family.</text>
</comment>
<dbReference type="EMBL" id="JXBY01000018">
    <property type="protein sequence ID" value="KJY56029.1"/>
    <property type="molecule type" value="Genomic_DNA"/>
</dbReference>
<comment type="caution">
    <text evidence="7">The sequence shown here is derived from an EMBL/GenBank/DDBJ whole genome shotgun (WGS) entry which is preliminary data.</text>
</comment>
<dbReference type="HOGENOM" id="CLU_033792_2_0_9"/>
<evidence type="ECO:0000259" key="5">
    <source>
        <dbReference type="Pfam" id="PF00149"/>
    </source>
</evidence>
<dbReference type="Gene3D" id="3.60.21.10">
    <property type="match status" value="1"/>
</dbReference>
<dbReference type="SUPFAM" id="SSF56300">
    <property type="entry name" value="Metallo-dependent phosphatases"/>
    <property type="match status" value="1"/>
</dbReference>
<dbReference type="PATRIC" id="fig|1218493.3.peg.1029"/>
<keyword evidence="1" id="KW-0479">Metal-binding</keyword>
<dbReference type="GO" id="GO:0046872">
    <property type="term" value="F:metal ion binding"/>
    <property type="evidence" value="ECO:0007669"/>
    <property type="project" value="UniProtKB-KW"/>
</dbReference>
<dbReference type="InterPro" id="IPR004843">
    <property type="entry name" value="Calcineurin-like_PHP"/>
</dbReference>
<accession>A0A0F4LCP3</accession>
<evidence type="ECO:0000313" key="7">
    <source>
        <dbReference type="EMBL" id="KJY56029.1"/>
    </source>
</evidence>
<dbReference type="STRING" id="1218493.JF76_09770"/>
<protein>
    <submittedName>
        <fullName evidence="7">Phosphohydrolase</fullName>
    </submittedName>
</protein>
<dbReference type="Proteomes" id="UP000033533">
    <property type="component" value="Unassembled WGS sequence"/>
</dbReference>
<proteinExistence type="inferred from homology"/>
<evidence type="ECO:0000256" key="3">
    <source>
        <dbReference type="ARBA" id="ARBA00023004"/>
    </source>
</evidence>
<dbReference type="Pfam" id="PF17839">
    <property type="entry name" value="CNP_C_terminal"/>
    <property type="match status" value="1"/>
</dbReference>
<dbReference type="InterPro" id="IPR040869">
    <property type="entry name" value="CNP_C"/>
</dbReference>
<dbReference type="Pfam" id="PF00149">
    <property type="entry name" value="Metallophos"/>
    <property type="match status" value="1"/>
</dbReference>
<gene>
    <name evidence="7" type="ORF">JF76_09770</name>
</gene>
<organism evidence="7 8">
    <name type="scientific">Lactobacillus kullabergensis</name>
    <dbReference type="NCBI Taxonomy" id="1218493"/>
    <lineage>
        <taxon>Bacteria</taxon>
        <taxon>Bacillati</taxon>
        <taxon>Bacillota</taxon>
        <taxon>Bacilli</taxon>
        <taxon>Lactobacillales</taxon>
        <taxon>Lactobacillaceae</taxon>
        <taxon>Lactobacillus</taxon>
    </lineage>
</organism>